<dbReference type="GO" id="GO:0009279">
    <property type="term" value="C:cell outer membrane"/>
    <property type="evidence" value="ECO:0007669"/>
    <property type="project" value="UniProtKB-SubCell"/>
</dbReference>
<dbReference type="PANTHER" id="PTHR40980">
    <property type="entry name" value="PLUG DOMAIN-CONTAINING PROTEIN"/>
    <property type="match status" value="1"/>
</dbReference>
<feature type="domain" description="TonB-dependent receptor plug" evidence="12">
    <location>
        <begin position="140"/>
        <end position="233"/>
    </location>
</feature>
<evidence type="ECO:0000256" key="5">
    <source>
        <dbReference type="ARBA" id="ARBA00023077"/>
    </source>
</evidence>
<keyword evidence="10" id="KW-0732">Signal</keyword>
<evidence type="ECO:0000259" key="11">
    <source>
        <dbReference type="Pfam" id="PF00593"/>
    </source>
</evidence>
<comment type="caution">
    <text evidence="13">The sequence shown here is derived from an EMBL/GenBank/DDBJ whole genome shotgun (WGS) entry which is preliminary data.</text>
</comment>
<dbReference type="AlphaFoldDB" id="A0A926EYN7"/>
<dbReference type="RefSeq" id="WP_305067333.1">
    <property type="nucleotide sequence ID" value="NZ_JACRTF010000001.1"/>
</dbReference>
<feature type="signal peptide" evidence="10">
    <location>
        <begin position="1"/>
        <end position="27"/>
    </location>
</feature>
<accession>A0A926EYN7</accession>
<dbReference type="Pfam" id="PF13715">
    <property type="entry name" value="CarbopepD_reg_2"/>
    <property type="match status" value="1"/>
</dbReference>
<keyword evidence="2 8" id="KW-0813">Transport</keyword>
<sequence>MIMKQLHGDKILLLFLLFVLTPFFAKAANIHGTITDRTTHEPLTGATVQIVGTTIGVVADMDGNYRLENIKSGTYTLEVKFIGYKEIVLENVKVGNETLTFNFEMDADTQVLSDVTVVARLKKNTDIAMMTDQRRSLVVQSGVSAQQISKTQDKDASEVIKRIPGVSIIDEKFVMVRGLSQRYNNVWINGSAVPSSEADARAFSFDILPSSQLDNMIIVKSPAPEYPADFTGGFILINTKDMPNENSFNISVGTSFNDQTHFKDFLYNKGSATDFLGFDNGLRSLNAGMTGKVNTFTADPERVDLLSNGLNNDWTIHTRKPIGDLKLNLNYAHRWESESGRQFGVLASANYSNTYKSYLNMENSLFGSYDTVHDHSVYLRKSTDNQYNNDVRLGALLNLMFQPRNSRHHYEFKNVFNQIGKNRYTSRYGFDAQSNNEKSMEYYYSSRSTYNGQFTGKYSFDTGKLDWSAGYSYANRNLPDRRRILLSDVEESNVIALATGNDISREFTRLDEHIGSINLNYQHDFQFGNFTPTLKTGAYGEYRTRSYNTRQFGYGWGKEMPEGFKHFDIANELLKDNNYGLEKLFLYEDVRKTNDYKGHNWMAAGYVGANLPLGERLNIYAGVRYEYTRMELIGNTRNDVESPRSMFYTYNKLFPSANVLFKLTEKQQLRFSYGKSVNRPEFRELSTAVYYDFDLASNVEGNPALKPAYIHNIDLRYEWYPTSGEMFSIALFYKNFDSPIEWTYTVNGGTDLTYSNKNAKAANNYGIELDFRKDLGFIGLPNLSWSFNGAFIKSKVKFEKGSKEEDRAMQGQSPYLINTGLFYQHPNWNMNIAVLYNRIGKRIIGVGRTVGTSGEQTTNIPNSYEMPRDAIDLSISKRFGALEIKAGVRDLLAQRVEFKQFGSILKAGEKIEYEELTRSYKPGRNFNLTVAYSF</sequence>
<evidence type="ECO:0000256" key="1">
    <source>
        <dbReference type="ARBA" id="ARBA00004571"/>
    </source>
</evidence>
<dbReference type="Pfam" id="PF07715">
    <property type="entry name" value="Plug"/>
    <property type="match status" value="1"/>
</dbReference>
<feature type="domain" description="TonB-dependent receptor-like beta-barrel" evidence="11">
    <location>
        <begin position="417"/>
        <end position="889"/>
    </location>
</feature>
<keyword evidence="5 9" id="KW-0798">TonB box</keyword>
<keyword evidence="14" id="KW-1185">Reference proteome</keyword>
<evidence type="ECO:0000256" key="6">
    <source>
        <dbReference type="ARBA" id="ARBA00023136"/>
    </source>
</evidence>
<dbReference type="InterPro" id="IPR039426">
    <property type="entry name" value="TonB-dep_rcpt-like"/>
</dbReference>
<keyword evidence="6 8" id="KW-0472">Membrane</keyword>
<dbReference type="Gene3D" id="2.170.130.10">
    <property type="entry name" value="TonB-dependent receptor, plug domain"/>
    <property type="match status" value="1"/>
</dbReference>
<evidence type="ECO:0000313" key="14">
    <source>
        <dbReference type="Proteomes" id="UP000651085"/>
    </source>
</evidence>
<evidence type="ECO:0000256" key="8">
    <source>
        <dbReference type="PROSITE-ProRule" id="PRU01360"/>
    </source>
</evidence>
<protein>
    <submittedName>
        <fullName evidence="13">TonB-dependent receptor</fullName>
    </submittedName>
</protein>
<proteinExistence type="inferred from homology"/>
<dbReference type="PANTHER" id="PTHR40980:SF5">
    <property type="entry name" value="TONB-DEPENDENT RECEPTOR"/>
    <property type="match status" value="1"/>
</dbReference>
<evidence type="ECO:0000259" key="12">
    <source>
        <dbReference type="Pfam" id="PF07715"/>
    </source>
</evidence>
<reference evidence="13" key="1">
    <citation type="submission" date="2020-08" db="EMBL/GenBank/DDBJ databases">
        <title>Genome public.</title>
        <authorList>
            <person name="Liu C."/>
            <person name="Sun Q."/>
        </authorList>
    </citation>
    <scope>NUCLEOTIDE SEQUENCE</scope>
    <source>
        <strain evidence="13">N12</strain>
    </source>
</reference>
<organism evidence="13 14">
    <name type="scientific">Jilunia laotingensis</name>
    <dbReference type="NCBI Taxonomy" id="2763675"/>
    <lineage>
        <taxon>Bacteria</taxon>
        <taxon>Pseudomonadati</taxon>
        <taxon>Bacteroidota</taxon>
        <taxon>Bacteroidia</taxon>
        <taxon>Bacteroidales</taxon>
        <taxon>Bacteroidaceae</taxon>
        <taxon>Jilunia</taxon>
    </lineage>
</organism>
<dbReference type="InterPro" id="IPR000531">
    <property type="entry name" value="Beta-barrel_TonB"/>
</dbReference>
<evidence type="ECO:0000256" key="3">
    <source>
        <dbReference type="ARBA" id="ARBA00022452"/>
    </source>
</evidence>
<name>A0A926EYN7_9BACT</name>
<dbReference type="PROSITE" id="PS52016">
    <property type="entry name" value="TONB_DEPENDENT_REC_3"/>
    <property type="match status" value="1"/>
</dbReference>
<dbReference type="EMBL" id="JACRTF010000001">
    <property type="protein sequence ID" value="MBC8592353.1"/>
    <property type="molecule type" value="Genomic_DNA"/>
</dbReference>
<evidence type="ECO:0000256" key="2">
    <source>
        <dbReference type="ARBA" id="ARBA00022448"/>
    </source>
</evidence>
<dbReference type="Gene3D" id="2.60.40.1120">
    <property type="entry name" value="Carboxypeptidase-like, regulatory domain"/>
    <property type="match status" value="1"/>
</dbReference>
<comment type="subcellular location">
    <subcellularLocation>
        <location evidence="1 8">Cell outer membrane</location>
        <topology evidence="1 8">Multi-pass membrane protein</topology>
    </subcellularLocation>
</comment>
<dbReference type="Proteomes" id="UP000651085">
    <property type="component" value="Unassembled WGS sequence"/>
</dbReference>
<feature type="chain" id="PRO_5036928190" evidence="10">
    <location>
        <begin position="28"/>
        <end position="934"/>
    </location>
</feature>
<dbReference type="Gene3D" id="2.40.170.20">
    <property type="entry name" value="TonB-dependent receptor, beta-barrel domain"/>
    <property type="match status" value="1"/>
</dbReference>
<evidence type="ECO:0000256" key="9">
    <source>
        <dbReference type="RuleBase" id="RU003357"/>
    </source>
</evidence>
<dbReference type="SUPFAM" id="SSF49464">
    <property type="entry name" value="Carboxypeptidase regulatory domain-like"/>
    <property type="match status" value="1"/>
</dbReference>
<keyword evidence="7 8" id="KW-0998">Cell outer membrane</keyword>
<evidence type="ECO:0000313" key="13">
    <source>
        <dbReference type="EMBL" id="MBC8592353.1"/>
    </source>
</evidence>
<dbReference type="InterPro" id="IPR036942">
    <property type="entry name" value="Beta-barrel_TonB_sf"/>
</dbReference>
<evidence type="ECO:0000256" key="4">
    <source>
        <dbReference type="ARBA" id="ARBA00022692"/>
    </source>
</evidence>
<keyword evidence="4 8" id="KW-0812">Transmembrane</keyword>
<gene>
    <name evidence="13" type="ORF">H8744_03670</name>
</gene>
<dbReference type="InterPro" id="IPR037066">
    <property type="entry name" value="Plug_dom_sf"/>
</dbReference>
<comment type="similarity">
    <text evidence="8 9">Belongs to the TonB-dependent receptor family.</text>
</comment>
<evidence type="ECO:0000256" key="7">
    <source>
        <dbReference type="ARBA" id="ARBA00023237"/>
    </source>
</evidence>
<dbReference type="InterPro" id="IPR008969">
    <property type="entry name" value="CarboxyPept-like_regulatory"/>
</dbReference>
<dbReference type="InterPro" id="IPR012910">
    <property type="entry name" value="Plug_dom"/>
</dbReference>
<keyword evidence="13" id="KW-0675">Receptor</keyword>
<keyword evidence="3 8" id="KW-1134">Transmembrane beta strand</keyword>
<dbReference type="Pfam" id="PF00593">
    <property type="entry name" value="TonB_dep_Rec_b-barrel"/>
    <property type="match status" value="1"/>
</dbReference>
<evidence type="ECO:0000256" key="10">
    <source>
        <dbReference type="SAM" id="SignalP"/>
    </source>
</evidence>
<dbReference type="SUPFAM" id="SSF56935">
    <property type="entry name" value="Porins"/>
    <property type="match status" value="1"/>
</dbReference>